<gene>
    <name evidence="2" type="ORF">BGZ70_001434</name>
</gene>
<evidence type="ECO:0000313" key="2">
    <source>
        <dbReference type="EMBL" id="KAF9966741.1"/>
    </source>
</evidence>
<evidence type="ECO:0000313" key="3">
    <source>
        <dbReference type="Proteomes" id="UP000738359"/>
    </source>
</evidence>
<dbReference type="EMBL" id="JAAAHY010000132">
    <property type="protein sequence ID" value="KAF9966741.1"/>
    <property type="molecule type" value="Genomic_DNA"/>
</dbReference>
<comment type="caution">
    <text evidence="2">The sequence shown here is derived from an EMBL/GenBank/DDBJ whole genome shotgun (WGS) entry which is preliminary data.</text>
</comment>
<accession>A0A9P6JBV1</accession>
<organism evidence="2 3">
    <name type="scientific">Mortierella alpina</name>
    <name type="common">Oleaginous fungus</name>
    <name type="synonym">Mortierella renispora</name>
    <dbReference type="NCBI Taxonomy" id="64518"/>
    <lineage>
        <taxon>Eukaryota</taxon>
        <taxon>Fungi</taxon>
        <taxon>Fungi incertae sedis</taxon>
        <taxon>Mucoromycota</taxon>
        <taxon>Mortierellomycotina</taxon>
        <taxon>Mortierellomycetes</taxon>
        <taxon>Mortierellales</taxon>
        <taxon>Mortierellaceae</taxon>
        <taxon>Mortierella</taxon>
    </lineage>
</organism>
<keyword evidence="3" id="KW-1185">Reference proteome</keyword>
<evidence type="ECO:0000256" key="1">
    <source>
        <dbReference type="SAM" id="SignalP"/>
    </source>
</evidence>
<dbReference type="AlphaFoldDB" id="A0A9P6JBV1"/>
<keyword evidence="1" id="KW-0732">Signal</keyword>
<protein>
    <submittedName>
        <fullName evidence="2">Uncharacterized protein</fullName>
    </submittedName>
</protein>
<sequence>MRLTITLAALSAAALATASVLRNTAYNGCLDVVGDIYEQPKLVLSRCDEVENGDWVIDVKDDDSAVIRNAKLFWGDVPLCVGIYLTDDGKPRPTLLPCSVAVVFNRVEDTSPKSWSFSKKIADDQLALAPLFRLGDRMAVELLPVTDLQGNVRLYQWSTSMPKKPKNQELYDWMRFQGR</sequence>
<dbReference type="OrthoDB" id="10517462at2759"/>
<proteinExistence type="predicted"/>
<reference evidence="2" key="1">
    <citation type="journal article" date="2020" name="Fungal Divers.">
        <title>Resolving the Mortierellaceae phylogeny through synthesis of multi-gene phylogenetics and phylogenomics.</title>
        <authorList>
            <person name="Vandepol N."/>
            <person name="Liber J."/>
            <person name="Desiro A."/>
            <person name="Na H."/>
            <person name="Kennedy M."/>
            <person name="Barry K."/>
            <person name="Grigoriev I.V."/>
            <person name="Miller A.N."/>
            <person name="O'Donnell K."/>
            <person name="Stajich J.E."/>
            <person name="Bonito G."/>
        </authorList>
    </citation>
    <scope>NUCLEOTIDE SEQUENCE</scope>
    <source>
        <strain evidence="2">CK1249</strain>
    </source>
</reference>
<dbReference type="Proteomes" id="UP000738359">
    <property type="component" value="Unassembled WGS sequence"/>
</dbReference>
<feature type="signal peptide" evidence="1">
    <location>
        <begin position="1"/>
        <end position="18"/>
    </location>
</feature>
<feature type="chain" id="PRO_5040483130" evidence="1">
    <location>
        <begin position="19"/>
        <end position="179"/>
    </location>
</feature>
<name>A0A9P6JBV1_MORAP</name>